<dbReference type="SMART" id="SM01027">
    <property type="entry name" value="Beta-Casp"/>
    <property type="match status" value="2"/>
</dbReference>
<dbReference type="Pfam" id="PF00753">
    <property type="entry name" value="Lactamase_B"/>
    <property type="match status" value="1"/>
</dbReference>
<feature type="domain" description="Metallo-beta-lactamase" evidence="6">
    <location>
        <begin position="29"/>
        <end position="270"/>
    </location>
</feature>
<accession>A0A815BRG3</accession>
<dbReference type="Pfam" id="PF11718">
    <property type="entry name" value="CPSF73-100_C"/>
    <property type="match status" value="2"/>
</dbReference>
<evidence type="ECO:0000256" key="3">
    <source>
        <dbReference type="ARBA" id="ARBA00022722"/>
    </source>
</evidence>
<dbReference type="PANTHER" id="PTHR11203">
    <property type="entry name" value="CLEAVAGE AND POLYADENYLATION SPECIFICITY FACTOR FAMILY MEMBER"/>
    <property type="match status" value="1"/>
</dbReference>
<evidence type="ECO:0000256" key="4">
    <source>
        <dbReference type="ARBA" id="ARBA00022801"/>
    </source>
</evidence>
<dbReference type="InterPro" id="IPR021718">
    <property type="entry name" value="CPSF73-100_C"/>
</dbReference>
<dbReference type="GO" id="GO:0005847">
    <property type="term" value="C:mRNA cleavage and polyadenylation specificity factor complex"/>
    <property type="evidence" value="ECO:0007669"/>
    <property type="project" value="TreeGrafter"/>
</dbReference>
<dbReference type="Gene3D" id="3.40.50.10890">
    <property type="match status" value="2"/>
</dbReference>
<dbReference type="AlphaFoldDB" id="A0A815BRG3"/>
<name>A0A815BRG3_ADIRI</name>
<evidence type="ECO:0000256" key="1">
    <source>
        <dbReference type="ARBA" id="ARBA00004123"/>
    </source>
</evidence>
<dbReference type="GO" id="GO:0004521">
    <property type="term" value="F:RNA endonuclease activity"/>
    <property type="evidence" value="ECO:0007669"/>
    <property type="project" value="TreeGrafter"/>
</dbReference>
<dbReference type="Proteomes" id="UP000663852">
    <property type="component" value="Unassembled WGS sequence"/>
</dbReference>
<proteinExistence type="predicted"/>
<gene>
    <name evidence="8" type="ORF">EDS130_LOCUS29147</name>
</gene>
<dbReference type="Pfam" id="PF07521">
    <property type="entry name" value="RMMBL"/>
    <property type="match status" value="2"/>
</dbReference>
<dbReference type="FunFam" id="3.40.50.10890:FF:000001">
    <property type="entry name" value="Cleavage and polyadenylation specificity factor subunit 3"/>
    <property type="match status" value="2"/>
</dbReference>
<organism evidence="8 9">
    <name type="scientific">Adineta ricciae</name>
    <name type="common">Rotifer</name>
    <dbReference type="NCBI Taxonomy" id="249248"/>
    <lineage>
        <taxon>Eukaryota</taxon>
        <taxon>Metazoa</taxon>
        <taxon>Spiralia</taxon>
        <taxon>Gnathifera</taxon>
        <taxon>Rotifera</taxon>
        <taxon>Eurotatoria</taxon>
        <taxon>Bdelloidea</taxon>
        <taxon>Adinetida</taxon>
        <taxon>Adinetidae</taxon>
        <taxon>Adineta</taxon>
    </lineage>
</organism>
<protein>
    <recommendedName>
        <fullName evidence="10">Cleavage and polyadenylation specificity factor subunit 3</fullName>
    </recommendedName>
</protein>
<evidence type="ECO:0000256" key="2">
    <source>
        <dbReference type="ARBA" id="ARBA00022664"/>
    </source>
</evidence>
<keyword evidence="2" id="KW-0507">mRNA processing</keyword>
<evidence type="ECO:0000259" key="6">
    <source>
        <dbReference type="SMART" id="SM00849"/>
    </source>
</evidence>
<dbReference type="EMBL" id="CAJNOJ010000195">
    <property type="protein sequence ID" value="CAF1273291.1"/>
    <property type="molecule type" value="Genomic_DNA"/>
</dbReference>
<sequence>MASNKRKDIIQDDSDKLVIRPLGAGQEVGRSCIYLEFKGKKILLDFGIHPGLSGRAALPFIDNIDPEELDLLLVSHFHLDHCGALPWFLNKTNFKGRCYMTHATKAIYKWLLADCIRVSNVSAEEMLYTEAELNASMSHIETINFHQEIEVNGIKFWCYHAGHVLGAAMFMIEIAGVKEIEVNGIKFWCYHAGHVLGAAMFMIEIAGVKILYTGDFSRQEDRHLMAAEVPNLRPDVLVIEATHGIHVHEPREQRENRFTRLVHDIVTRGGRCLIPVSALGRVQELLLILGEYWASHPELHDFPIYYASSLAKKCMSVYQTYIDAMNDRIRKQSAVSNPFKFKHIASLKAIGDFKHIGPCVVLTTSGMMQSGLSRELFECWCTDERSGVIITGHAAEGTLAKMVLSKPEEITTKDGKKVPLKCSAESISFSAHTDCNQTTDFIRELRPPHVILVHGESTKMHQLRLHLIQTFEDDPECKLLVYTPKNTQSVELRFRGEKTAKVVGQLAAEKPVEGNILSGILVRRNFKLHMMAPEDLQNFTTLTRSTVTQHLGIPFTAAPRSLFRNLSQVAGELEQVGDKQKPGIRVFGAINIFLENKMIVLEEIEVNGIKFWCYHAGHVLGAAMFMIEIAGVKILYTGDFSRQEDRHLMAAEVPNLRPDVLVTEATYGVHVHEPREQRENRFTRLVHDIVTRGGRCLIPVFALGRAQELLLILDEYWASHPELHDFPIYYASSLAKKCMSVYQTYIDAMNDRIRKQSAVSNPFKFKHIASLKTIDDFDDIGPCVVLASPGMMQSGLSRELFECWCTDRRNGVIIAGYCVEGTLAKMILSEPEEITTMGGQRLPLKCSVDYISFSAHTDCNQTTDFIRELRPPHVILVHGESTEMNRLRLHLIRKFEDDPECKLLVYTPKNTQSVELRFRGEKTAKVVGQLAAEKPVEGNILSGILVRRNFKLHMMAPEDLQNFTTLTRSTVTQHLGIPFTAAPRSLVLNLSQVAGELEQVGDKQKPGIRVFGAINIFLENKMIVLEVNSRLNVVLSYLI</sequence>
<dbReference type="InterPro" id="IPR022712">
    <property type="entry name" value="Beta_Casp"/>
</dbReference>
<evidence type="ECO:0008006" key="10">
    <source>
        <dbReference type="Google" id="ProtNLM"/>
    </source>
</evidence>
<dbReference type="GO" id="GO:0004534">
    <property type="term" value="F:5'-3' RNA exonuclease activity"/>
    <property type="evidence" value="ECO:0007669"/>
    <property type="project" value="TreeGrafter"/>
</dbReference>
<evidence type="ECO:0000259" key="7">
    <source>
        <dbReference type="SMART" id="SM01027"/>
    </source>
</evidence>
<comment type="caution">
    <text evidence="8">The sequence shown here is derived from an EMBL/GenBank/DDBJ whole genome shotgun (WGS) entry which is preliminary data.</text>
</comment>
<evidence type="ECO:0000256" key="5">
    <source>
        <dbReference type="ARBA" id="ARBA00023242"/>
    </source>
</evidence>
<dbReference type="GO" id="GO:0006398">
    <property type="term" value="P:mRNA 3'-end processing by stem-loop binding and cleavage"/>
    <property type="evidence" value="ECO:0007669"/>
    <property type="project" value="TreeGrafter"/>
</dbReference>
<keyword evidence="4" id="KW-0378">Hydrolase</keyword>
<dbReference type="SMART" id="SM00849">
    <property type="entry name" value="Lactamase_B"/>
    <property type="match status" value="1"/>
</dbReference>
<keyword evidence="5" id="KW-0539">Nucleus</keyword>
<dbReference type="InterPro" id="IPR011108">
    <property type="entry name" value="RMMBL"/>
</dbReference>
<comment type="subcellular location">
    <subcellularLocation>
        <location evidence="1">Nucleus</location>
    </subcellularLocation>
</comment>
<reference evidence="8" key="1">
    <citation type="submission" date="2021-02" db="EMBL/GenBank/DDBJ databases">
        <authorList>
            <person name="Nowell W R."/>
        </authorList>
    </citation>
    <scope>NUCLEOTIDE SEQUENCE</scope>
</reference>
<evidence type="ECO:0000313" key="9">
    <source>
        <dbReference type="Proteomes" id="UP000663852"/>
    </source>
</evidence>
<dbReference type="Gene3D" id="3.60.15.10">
    <property type="entry name" value="Ribonuclease Z/Hydroxyacylglutathione hydrolase-like"/>
    <property type="match status" value="2"/>
</dbReference>
<dbReference type="SUPFAM" id="SSF56281">
    <property type="entry name" value="Metallo-hydrolase/oxidoreductase"/>
    <property type="match status" value="3"/>
</dbReference>
<dbReference type="Pfam" id="PF10996">
    <property type="entry name" value="Beta-Casp"/>
    <property type="match status" value="2"/>
</dbReference>
<feature type="domain" description="Beta-Casp" evidence="7">
    <location>
        <begin position="282"/>
        <end position="403"/>
    </location>
</feature>
<dbReference type="PANTHER" id="PTHR11203:SF11">
    <property type="entry name" value="CLEAVAGE AND POLYADENYLATION SPECIFICITY FACTOR SUBUNIT 3"/>
    <property type="match status" value="1"/>
</dbReference>
<dbReference type="InterPro" id="IPR050698">
    <property type="entry name" value="MBL"/>
</dbReference>
<evidence type="ECO:0000313" key="8">
    <source>
        <dbReference type="EMBL" id="CAF1273291.1"/>
    </source>
</evidence>
<feature type="domain" description="Beta-Casp" evidence="7">
    <location>
        <begin position="706"/>
        <end position="827"/>
    </location>
</feature>
<dbReference type="CDD" id="cd16292">
    <property type="entry name" value="CPSF3-like_MBL-fold"/>
    <property type="match status" value="1"/>
</dbReference>
<dbReference type="InterPro" id="IPR001279">
    <property type="entry name" value="Metallo-B-lactamas"/>
</dbReference>
<dbReference type="InterPro" id="IPR036866">
    <property type="entry name" value="RibonucZ/Hydroxyglut_hydro"/>
</dbReference>
<keyword evidence="3" id="KW-0540">Nuclease</keyword>
<dbReference type="OrthoDB" id="10249535at2759"/>
<dbReference type="GO" id="GO:0003723">
    <property type="term" value="F:RNA binding"/>
    <property type="evidence" value="ECO:0007669"/>
    <property type="project" value="TreeGrafter"/>
</dbReference>